<organism evidence="1">
    <name type="scientific">viral metagenome</name>
    <dbReference type="NCBI Taxonomy" id="1070528"/>
    <lineage>
        <taxon>unclassified sequences</taxon>
        <taxon>metagenomes</taxon>
        <taxon>organismal metagenomes</taxon>
    </lineage>
</organism>
<protein>
    <submittedName>
        <fullName evidence="1">Uncharacterized protein</fullName>
    </submittedName>
</protein>
<reference evidence="1" key="1">
    <citation type="journal article" date="2020" name="Nature">
        <title>Giant virus diversity and host interactions through global metagenomics.</title>
        <authorList>
            <person name="Schulz F."/>
            <person name="Roux S."/>
            <person name="Paez-Espino D."/>
            <person name="Jungbluth S."/>
            <person name="Walsh D.A."/>
            <person name="Denef V.J."/>
            <person name="McMahon K.D."/>
            <person name="Konstantinidis K.T."/>
            <person name="Eloe-Fadrosh E.A."/>
            <person name="Kyrpides N.C."/>
            <person name="Woyke T."/>
        </authorList>
    </citation>
    <scope>NUCLEOTIDE SEQUENCE</scope>
    <source>
        <strain evidence="1">GVMAG-S-1021933-23</strain>
    </source>
</reference>
<accession>A0A6C0AEB6</accession>
<sequence length="119" mass="14548">MNEFIDDYELFMTNLRNKLKTLSKPEKKEFLLKLDMLEIKKNCSTENEKFDFLIFILKYFIVFSQMFKSSSRYIDENNYINTYTLYKTKEQINTEKEEKFIKNFLDGEVIFSEHEPVYL</sequence>
<evidence type="ECO:0000313" key="1">
    <source>
        <dbReference type="EMBL" id="QHS78107.1"/>
    </source>
</evidence>
<dbReference type="EMBL" id="MN740594">
    <property type="protein sequence ID" value="QHS78107.1"/>
    <property type="molecule type" value="Genomic_DNA"/>
</dbReference>
<name>A0A6C0AEB6_9ZZZZ</name>
<proteinExistence type="predicted"/>
<dbReference type="AlphaFoldDB" id="A0A6C0AEB6"/>